<dbReference type="GO" id="GO:0009686">
    <property type="term" value="P:gibberellin biosynthetic process"/>
    <property type="evidence" value="ECO:0000318"/>
    <property type="project" value="GO_Central"/>
</dbReference>
<dbReference type="RefSeq" id="XP_035548666.1">
    <property type="nucleotide sequence ID" value="XM_035692773.1"/>
</dbReference>
<protein>
    <submittedName>
        <fullName evidence="6">Ent-copalyl diphosphate synthase, chloroplastic-like</fullName>
    </submittedName>
</protein>
<accession>A0A6P9EMI6</accession>
<comment type="cofactor">
    <cofactor evidence="1">
        <name>Mg(2+)</name>
        <dbReference type="ChEBI" id="CHEBI:18420"/>
    </cofactor>
</comment>
<dbReference type="SFLD" id="SFLDG01014">
    <property type="entry name" value="Terpene_Cyclase_Like_1_N-term"/>
    <property type="match status" value="1"/>
</dbReference>
<dbReference type="FunFam" id="1.50.10.130:FF:000002">
    <property type="entry name" value="Ent-copalyl diphosphate synthase, chloroplastic"/>
    <property type="match status" value="1"/>
</dbReference>
<dbReference type="GO" id="GO:0009507">
    <property type="term" value="C:chloroplast"/>
    <property type="evidence" value="ECO:0000318"/>
    <property type="project" value="GO_Central"/>
</dbReference>
<dbReference type="GO" id="GO:0000287">
    <property type="term" value="F:magnesium ion binding"/>
    <property type="evidence" value="ECO:0000318"/>
    <property type="project" value="GO_Central"/>
</dbReference>
<evidence type="ECO:0000256" key="1">
    <source>
        <dbReference type="ARBA" id="ARBA00001946"/>
    </source>
</evidence>
<dbReference type="Pfam" id="PF01397">
    <property type="entry name" value="Terpene_synth"/>
    <property type="match status" value="1"/>
</dbReference>
<dbReference type="SFLD" id="SFLDG01605">
    <property type="entry name" value="Terpene_Cyclase_Like_1_N-term"/>
    <property type="match status" value="1"/>
</dbReference>
<dbReference type="Proteomes" id="UP000235220">
    <property type="component" value="Chromosome 8"/>
</dbReference>
<keyword evidence="5" id="KW-1185">Reference proteome</keyword>
<dbReference type="InParanoid" id="A0A6P9EMI6"/>
<keyword evidence="2" id="KW-0479">Metal-binding</keyword>
<gene>
    <name evidence="6" type="primary">LOC109018449</name>
</gene>
<dbReference type="InterPro" id="IPR050148">
    <property type="entry name" value="Terpene_synthase-like"/>
</dbReference>
<dbReference type="InterPro" id="IPR036965">
    <property type="entry name" value="Terpene_synth_N_sf"/>
</dbReference>
<dbReference type="InterPro" id="IPR001906">
    <property type="entry name" value="Terpene_synth_N"/>
</dbReference>
<dbReference type="Gene3D" id="1.50.10.160">
    <property type="match status" value="1"/>
</dbReference>
<evidence type="ECO:0000256" key="2">
    <source>
        <dbReference type="ARBA" id="ARBA00022723"/>
    </source>
</evidence>
<dbReference type="OrthoDB" id="2343925at2759"/>
<name>A0A6P9EMI6_JUGRE</name>
<dbReference type="SUPFAM" id="SSF53098">
    <property type="entry name" value="Ribonuclease H-like"/>
    <property type="match status" value="1"/>
</dbReference>
<evidence type="ECO:0000256" key="3">
    <source>
        <dbReference type="ARBA" id="ARBA00022842"/>
    </source>
</evidence>
<dbReference type="Gene3D" id="1.50.10.130">
    <property type="entry name" value="Terpene synthase, N-terminal domain"/>
    <property type="match status" value="1"/>
</dbReference>
<dbReference type="FunFam" id="1.50.10.160:FF:000001">
    <property type="entry name" value="Ent-copalyl diphosphate synthase"/>
    <property type="match status" value="1"/>
</dbReference>
<dbReference type="KEGG" id="jre:109018449"/>
<evidence type="ECO:0000313" key="5">
    <source>
        <dbReference type="Proteomes" id="UP000235220"/>
    </source>
</evidence>
<reference evidence="6" key="1">
    <citation type="submission" date="2025-08" db="UniProtKB">
        <authorList>
            <consortium name="RefSeq"/>
        </authorList>
    </citation>
    <scope>IDENTIFICATION</scope>
    <source>
        <tissue evidence="6">Leaves</tissue>
    </source>
</reference>
<proteinExistence type="predicted"/>
<dbReference type="GO" id="GO:0010333">
    <property type="term" value="F:terpene synthase activity"/>
    <property type="evidence" value="ECO:0000318"/>
    <property type="project" value="GO_Central"/>
</dbReference>
<dbReference type="InterPro" id="IPR008930">
    <property type="entry name" value="Terpenoid_cyclase/PrenylTrfase"/>
</dbReference>
<dbReference type="AlphaFoldDB" id="A0A6P9EMI6"/>
<dbReference type="SUPFAM" id="SSF48239">
    <property type="entry name" value="Terpenoid cyclases/Protein prenyltransferases"/>
    <property type="match status" value="2"/>
</dbReference>
<dbReference type="GeneID" id="109018449"/>
<evidence type="ECO:0000313" key="6">
    <source>
        <dbReference type="RefSeq" id="XP_035548666.1"/>
    </source>
</evidence>
<sequence>MSSHSNLFHLSPAISCILPRSCLSFKCVWSLGAKDHKRPNSPLRCCPISKPGTGQDGFQHEDLPVIKWREVVEGHTDREADDVKERVDSIKRMLSSMNDGEISISAYDTAWVALVQDVNGSGLPQFPSTLRWIANNQLPDGSWGDGEIFLAYDRILNTLACVIALKSWNILPEKYQKGISFLNENMSKLESENDEHMPIGFEVAFPSLVEIARSLNIEVPYDSPVFQDIYAKRNVKIERIPRDILHKVPTTLLYSLEGMPDLDWEKLLKLKCQHGSFLFSPSSTAFAVMQTKDLNCLNYLKRVVQRFNGGVPNVYPVDLFEHIWAVDRLKRLGISRYFQLEIKECINYVSRYWTHKGICWARNSDVYDIDDSAMGFRLLRLHGHEVSADVFQHFEKGGEFFCIGGQSTQAVTGMFNLYRASQVLFPGERILEDAKQFSSNFLRKRQAANQLFDKWIIMKDLSGEVGYALQFPWYASLPRVETRFYLEQYGGQDDVWIGKTLYRFNTPMTIISDGGKHFCNRQFDALLTKYGVTHHVVTPYHPQTSGQVEVSNWELKRILEKTVGVSRKDWSSPPRDAESLSGPLEKGLWASDDCNVEGPSRASLLTTSPLDYEGGLTCSESTCDETSSKVVVGEASCLTDSLVDEEEVKDPSSLGITMSSREKSPWSSGFGRHLTVKAYGMAKARKA</sequence>
<feature type="domain" description="Integrase catalytic" evidence="4">
    <location>
        <begin position="422"/>
        <end position="617"/>
    </location>
</feature>
<dbReference type="GO" id="GO:0015074">
    <property type="term" value="P:DNA integration"/>
    <property type="evidence" value="ECO:0007669"/>
    <property type="project" value="InterPro"/>
</dbReference>
<organism evidence="5 6">
    <name type="scientific">Juglans regia</name>
    <name type="common">English walnut</name>
    <dbReference type="NCBI Taxonomy" id="51240"/>
    <lineage>
        <taxon>Eukaryota</taxon>
        <taxon>Viridiplantae</taxon>
        <taxon>Streptophyta</taxon>
        <taxon>Embryophyta</taxon>
        <taxon>Tracheophyta</taxon>
        <taxon>Spermatophyta</taxon>
        <taxon>Magnoliopsida</taxon>
        <taxon>eudicotyledons</taxon>
        <taxon>Gunneridae</taxon>
        <taxon>Pentapetalae</taxon>
        <taxon>rosids</taxon>
        <taxon>fabids</taxon>
        <taxon>Fagales</taxon>
        <taxon>Juglandaceae</taxon>
        <taxon>Juglans</taxon>
    </lineage>
</organism>
<dbReference type="PANTHER" id="PTHR31739">
    <property type="entry name" value="ENT-COPALYL DIPHOSPHATE SYNTHASE, CHLOROPLASTIC"/>
    <property type="match status" value="1"/>
</dbReference>
<evidence type="ECO:0000259" key="4">
    <source>
        <dbReference type="PROSITE" id="PS50994"/>
    </source>
</evidence>
<dbReference type="PROSITE" id="PS50994">
    <property type="entry name" value="INTEGRASE"/>
    <property type="match status" value="1"/>
</dbReference>
<keyword evidence="3" id="KW-0460">Magnesium</keyword>
<dbReference type="InterPro" id="IPR001584">
    <property type="entry name" value="Integrase_cat-core"/>
</dbReference>
<dbReference type="InterPro" id="IPR012337">
    <property type="entry name" value="RNaseH-like_sf"/>
</dbReference>
<dbReference type="PANTHER" id="PTHR31739:SF4">
    <property type="entry name" value="ENT-COPALYL DIPHOSPHATE SYNTHASE, CHLOROPLASTIC"/>
    <property type="match status" value="1"/>
</dbReference>